<feature type="domain" description="Phosphoadenosine phosphosulphate reductase" evidence="4">
    <location>
        <begin position="46"/>
        <end position="231"/>
    </location>
</feature>
<dbReference type="Pfam" id="PF01507">
    <property type="entry name" value="PAPS_reduct"/>
    <property type="match status" value="1"/>
</dbReference>
<dbReference type="GeneID" id="34526758"/>
<dbReference type="AlphaFoldDB" id="J7RND1"/>
<dbReference type="GO" id="GO:0005737">
    <property type="term" value="C:cytoplasm"/>
    <property type="evidence" value="ECO:0007669"/>
    <property type="project" value="TreeGrafter"/>
</dbReference>
<gene>
    <name evidence="5" type="primary">KNAG0F03790</name>
    <name evidence="5" type="ordered locus">KNAG_0F03790</name>
</gene>
<dbReference type="NCBIfam" id="NF002537">
    <property type="entry name" value="PRK02090.1"/>
    <property type="match status" value="1"/>
</dbReference>
<dbReference type="Proteomes" id="UP000006310">
    <property type="component" value="Chromosome 6"/>
</dbReference>
<dbReference type="RefSeq" id="XP_022465289.1">
    <property type="nucleotide sequence ID" value="XM_022608833.1"/>
</dbReference>
<dbReference type="GO" id="GO:0019379">
    <property type="term" value="P:sulfate assimilation, phosphoadenylyl sulfate reduction by phosphoadenylyl-sulfate reductase (thioredoxin)"/>
    <property type="evidence" value="ECO:0007669"/>
    <property type="project" value="EnsemblFungi"/>
</dbReference>
<keyword evidence="2" id="KW-0560">Oxidoreductase</keyword>
<organism evidence="5 6">
    <name type="scientific">Huiozyma naganishii (strain ATCC MYA-139 / BCRC 22969 / CBS 8797 / KCTC 17520 / NBRC 10181 / NCYC 3082 / Yp74L-3)</name>
    <name type="common">Yeast</name>
    <name type="synonym">Kazachstania naganishii</name>
    <dbReference type="NCBI Taxonomy" id="1071383"/>
    <lineage>
        <taxon>Eukaryota</taxon>
        <taxon>Fungi</taxon>
        <taxon>Dikarya</taxon>
        <taxon>Ascomycota</taxon>
        <taxon>Saccharomycotina</taxon>
        <taxon>Saccharomycetes</taxon>
        <taxon>Saccharomycetales</taxon>
        <taxon>Saccharomycetaceae</taxon>
        <taxon>Huiozyma</taxon>
    </lineage>
</organism>
<evidence type="ECO:0000259" key="4">
    <source>
        <dbReference type="Pfam" id="PF01507"/>
    </source>
</evidence>
<dbReference type="KEGG" id="kng:KNAG_0F03790"/>
<dbReference type="GO" id="GO:0006750">
    <property type="term" value="P:glutathione biosynthetic process"/>
    <property type="evidence" value="ECO:0007669"/>
    <property type="project" value="EnsemblFungi"/>
</dbReference>
<dbReference type="PIRSF" id="PIRSF000857">
    <property type="entry name" value="PAPS_reductase"/>
    <property type="match status" value="1"/>
</dbReference>
<reference evidence="6" key="2">
    <citation type="submission" date="2012-08" db="EMBL/GenBank/DDBJ databases">
        <title>Genome sequence of Kazachstania naganishii.</title>
        <authorList>
            <person name="Gordon J.L."/>
            <person name="Armisen D."/>
            <person name="Proux-Wera E."/>
            <person name="OhEigeartaigh S.S."/>
            <person name="Byrne K.P."/>
            <person name="Wolfe K.H."/>
        </authorList>
    </citation>
    <scope>NUCLEOTIDE SEQUENCE [LARGE SCALE GENOMIC DNA]</scope>
    <source>
        <strain evidence="6">ATCC MYA-139 / BCRC 22969 / CBS 8797 / CCRC 22969 / KCTC 17520 / NBRC 10181 / NCYC 3082</strain>
    </source>
</reference>
<dbReference type="CDD" id="cd23945">
    <property type="entry name" value="PAPS_reductase"/>
    <property type="match status" value="1"/>
</dbReference>
<dbReference type="OrthoDB" id="7869097at2759"/>
<comment type="pathway">
    <text evidence="3">Sulfur metabolism; hydrogen sulfide biosynthesis; sulfite from sulfate.</text>
</comment>
<dbReference type="eggNOG" id="KOG0189">
    <property type="taxonomic scope" value="Eukaryota"/>
</dbReference>
<dbReference type="SUPFAM" id="SSF52402">
    <property type="entry name" value="Adenine nucleotide alpha hydrolases-like"/>
    <property type="match status" value="1"/>
</dbReference>
<dbReference type="Gene3D" id="3.40.50.620">
    <property type="entry name" value="HUPs"/>
    <property type="match status" value="1"/>
</dbReference>
<evidence type="ECO:0000256" key="2">
    <source>
        <dbReference type="ARBA" id="ARBA00023002"/>
    </source>
</evidence>
<dbReference type="PANTHER" id="PTHR46509">
    <property type="entry name" value="PHOSPHOADENOSINE PHOSPHOSULFATE REDUCTASE"/>
    <property type="match status" value="1"/>
</dbReference>
<dbReference type="HAMAP" id="MF_00063">
    <property type="entry name" value="CysH"/>
    <property type="match status" value="1"/>
</dbReference>
<dbReference type="STRING" id="1071383.J7RND1"/>
<reference evidence="5 6" key="1">
    <citation type="journal article" date="2011" name="Proc. Natl. Acad. Sci. U.S.A.">
        <title>Evolutionary erosion of yeast sex chromosomes by mating-type switching accidents.</title>
        <authorList>
            <person name="Gordon J.L."/>
            <person name="Armisen D."/>
            <person name="Proux-Wera E."/>
            <person name="Oheigeartaigh S.S."/>
            <person name="Byrne K.P."/>
            <person name="Wolfe K.H."/>
        </authorList>
    </citation>
    <scope>NUCLEOTIDE SEQUENCE [LARGE SCALE GENOMIC DNA]</scope>
    <source>
        <strain evidence="6">ATCC MYA-139 / BCRC 22969 / CBS 8797 / CCRC 22969 / KCTC 17520 / NBRC 10181 / NCYC 3082</strain>
    </source>
</reference>
<accession>J7RND1</accession>
<evidence type="ECO:0000313" key="5">
    <source>
        <dbReference type="EMBL" id="CCK71043.1"/>
    </source>
</evidence>
<evidence type="ECO:0000256" key="3">
    <source>
        <dbReference type="ARBA" id="ARBA00024327"/>
    </source>
</evidence>
<dbReference type="GO" id="GO:0004604">
    <property type="term" value="F:phosphoadenylyl-sulfate reductase (thioredoxin) activity"/>
    <property type="evidence" value="ECO:0007669"/>
    <property type="project" value="EnsemblFungi"/>
</dbReference>
<protein>
    <recommendedName>
        <fullName evidence="4">Phosphoadenosine phosphosulphate reductase domain-containing protein</fullName>
    </recommendedName>
</protein>
<dbReference type="NCBIfam" id="TIGR02057">
    <property type="entry name" value="PAPS_reductase"/>
    <property type="match status" value="1"/>
</dbReference>
<dbReference type="InterPro" id="IPR004511">
    <property type="entry name" value="PAPS/APS_Rdtase"/>
</dbReference>
<dbReference type="EMBL" id="HE978319">
    <property type="protein sequence ID" value="CCK71043.1"/>
    <property type="molecule type" value="Genomic_DNA"/>
</dbReference>
<evidence type="ECO:0000256" key="1">
    <source>
        <dbReference type="ARBA" id="ARBA00009732"/>
    </source>
</evidence>
<proteinExistence type="inferred from homology"/>
<dbReference type="InterPro" id="IPR002500">
    <property type="entry name" value="PAPS_reduct_dom"/>
</dbReference>
<dbReference type="InterPro" id="IPR011800">
    <property type="entry name" value="PAPS_reductase_CysH"/>
</dbReference>
<dbReference type="NCBIfam" id="TIGR00434">
    <property type="entry name" value="cysH"/>
    <property type="match status" value="1"/>
</dbReference>
<name>J7RND1_HUIN7</name>
<dbReference type="InterPro" id="IPR014729">
    <property type="entry name" value="Rossmann-like_a/b/a_fold"/>
</dbReference>
<sequence>MTGRVYTLNNGTTVTDEQLAHWNKYLGTLATPQEILRWAIVTFPGLFQTTAFGLTGLATIDMLQKLRDENPAGTPPVPLIFIDTLHHFPQTLELLETIQKKYYTPLGETVHVFRPQSASTEAEFAALQGDLLWERDDVKYDFLVKVEPAARAYKTLNVAAVFTGRRRSQGDSRSSLQYVEVDELNHIIKINPLMLWDFKTVEQYIKQNGVPCNELLQYGYRSIGDYHSTLPVKEGEDERAGRWKGKTKTECGIHETSKFAQYLKDAQGKQ</sequence>
<dbReference type="HOGENOM" id="CLU_044089_0_1_1"/>
<comment type="similarity">
    <text evidence="1">Belongs to the PAPS reductase family. CysH subfamily.</text>
</comment>
<evidence type="ECO:0000313" key="6">
    <source>
        <dbReference type="Proteomes" id="UP000006310"/>
    </source>
</evidence>
<dbReference type="OMA" id="PIARWTQ"/>
<dbReference type="PANTHER" id="PTHR46509:SF1">
    <property type="entry name" value="PHOSPHOADENOSINE PHOSPHOSULFATE REDUCTASE"/>
    <property type="match status" value="1"/>
</dbReference>
<keyword evidence="6" id="KW-1185">Reference proteome</keyword>